<feature type="compositionally biased region" description="Polar residues" evidence="11">
    <location>
        <begin position="407"/>
        <end position="423"/>
    </location>
</feature>
<dbReference type="EMBL" id="KQ242284">
    <property type="protein sequence ID" value="KNC79547.1"/>
    <property type="molecule type" value="Genomic_DNA"/>
</dbReference>
<evidence type="ECO:0000256" key="3">
    <source>
        <dbReference type="ARBA" id="ARBA00004906"/>
    </source>
</evidence>
<dbReference type="PROSITE" id="PS50004">
    <property type="entry name" value="C2"/>
    <property type="match status" value="1"/>
</dbReference>
<keyword evidence="5 8" id="KW-0808">Transferase</keyword>
<evidence type="ECO:0000256" key="10">
    <source>
        <dbReference type="PROSITE-ProRule" id="PRU00104"/>
    </source>
</evidence>
<dbReference type="CDD" id="cd00078">
    <property type="entry name" value="HECTc"/>
    <property type="match status" value="1"/>
</dbReference>
<keyword evidence="7 8" id="KW-0833">Ubl conjugation pathway</keyword>
<feature type="compositionally biased region" description="Low complexity" evidence="11">
    <location>
        <begin position="201"/>
        <end position="216"/>
    </location>
</feature>
<dbReference type="InterPro" id="IPR000008">
    <property type="entry name" value="C2_dom"/>
</dbReference>
<sequence>MPATLRPYIRTLLPDSSPHLSLIESQTPVSLGRTHTDNQLSHISVAGTSSILQIPWPERSILQAVKKKTLSPYWGEEFMFNVVPSRDRITLQVFDHHRFMLKKAGFLGMVELSLKDLDIPGPNEEMKQENFSLKGRKGVTQKKISGSLTIRLQYSRVPENEAPQRNTTSTNPEPAAALPPTSDDLFQAPPNANVPSTTSTAAASSSAAGARGNAEGAESESEGEQQEEPLPEGWEEREDQNGRIYYVDHNTKTTAWTRPTSTNTDSIREGRQRDNAQEQQSFAKRHRTSFTSESGAGKSAVQEVQEGMADMRMHEGSSRAGGASAGASSSGTSSRTGSTGGSKKYASVAVSAEETPLPVGWEMRSTPEGKVFFVDHNTRETTWQDPRKPKPTPGADQGGDSSGGASTLNTPTTRNRASSNPNLGTLPPGWEERRTHDGRIFYVNHIERTTQWEDPRHQHSYSQNTPAQAYARDYRTKLAYFRSKLRQREGKVDITVGRNAVFEDSFREVMRYTPDQLRKRLWIKFEGEDGLDYGGLAREWFYLLSHSAFSPYYGLFEYAASDIYTLQISPNSGINPDHLQYFEFIGRIVGMAVFHGKLIDAFFIPPFYRKMLGRPMEFEDIQTVDIEYYRSLRWILDNDITDVLDLTFSVTKENFGNIEEIELKPDGDNIEVTEENKKEYVALMTEWRYSRNIEEQMNAFITGFNSIIPQHLVKIFDEKELELLIGGLAEIDVEDWKANTEYRNGYHAQHETVVMFWKVVESFDNEMKARLLQFVTGTSRVPVSGFKELHGSNGPQKFCIEKVNAVDGLCRAHTCFNRVDLPQYASLELLSERLVFAMENTAGFSNE</sequence>
<dbReference type="Gene3D" id="2.60.40.150">
    <property type="entry name" value="C2 domain"/>
    <property type="match status" value="1"/>
</dbReference>
<evidence type="ECO:0000256" key="6">
    <source>
        <dbReference type="ARBA" id="ARBA00022737"/>
    </source>
</evidence>
<feature type="compositionally biased region" description="Basic and acidic residues" evidence="11">
    <location>
        <begin position="266"/>
        <end position="276"/>
    </location>
</feature>
<feature type="domain" description="C2" evidence="12">
    <location>
        <begin position="1"/>
        <end position="127"/>
    </location>
</feature>
<dbReference type="Proteomes" id="UP000054560">
    <property type="component" value="Unassembled WGS sequence"/>
</dbReference>
<dbReference type="SUPFAM" id="SSF51045">
    <property type="entry name" value="WW domain"/>
    <property type="match status" value="3"/>
</dbReference>
<dbReference type="GO" id="GO:0016567">
    <property type="term" value="P:protein ubiquitination"/>
    <property type="evidence" value="ECO:0007669"/>
    <property type="project" value="UniProtKB-UniPathway"/>
</dbReference>
<dbReference type="SMART" id="SM00456">
    <property type="entry name" value="WW"/>
    <property type="match status" value="3"/>
</dbReference>
<proteinExistence type="predicted"/>
<dbReference type="InterPro" id="IPR036020">
    <property type="entry name" value="WW_dom_sf"/>
</dbReference>
<dbReference type="SUPFAM" id="SSF56204">
    <property type="entry name" value="Hect, E3 ligase catalytic domain"/>
    <property type="match status" value="1"/>
</dbReference>
<dbReference type="GO" id="GO:0061630">
    <property type="term" value="F:ubiquitin protein ligase activity"/>
    <property type="evidence" value="ECO:0007669"/>
    <property type="project" value="UniProtKB-EC"/>
</dbReference>
<feature type="compositionally biased region" description="Acidic residues" evidence="11">
    <location>
        <begin position="217"/>
        <end position="238"/>
    </location>
</feature>
<feature type="domain" description="WW" evidence="13">
    <location>
        <begin position="228"/>
        <end position="261"/>
    </location>
</feature>
<organism evidence="15 16">
    <name type="scientific">Sphaeroforma arctica JP610</name>
    <dbReference type="NCBI Taxonomy" id="667725"/>
    <lineage>
        <taxon>Eukaryota</taxon>
        <taxon>Ichthyosporea</taxon>
        <taxon>Ichthyophonida</taxon>
        <taxon>Sphaeroforma</taxon>
    </lineage>
</organism>
<evidence type="ECO:0000256" key="9">
    <source>
        <dbReference type="PIRSR" id="PIRSR001569-1"/>
    </source>
</evidence>
<dbReference type="PANTHER" id="PTHR11254">
    <property type="entry name" value="HECT DOMAIN UBIQUITIN-PROTEIN LIGASE"/>
    <property type="match status" value="1"/>
</dbReference>
<accession>A0A0L0FRU8</accession>
<dbReference type="SMART" id="SM00119">
    <property type="entry name" value="HECTc"/>
    <property type="match status" value="1"/>
</dbReference>
<dbReference type="SUPFAM" id="SSF49562">
    <property type="entry name" value="C2 domain (Calcium/lipid-binding domain, CaLB)"/>
    <property type="match status" value="1"/>
</dbReference>
<feature type="compositionally biased region" description="Polar residues" evidence="11">
    <location>
        <begin position="252"/>
        <end position="265"/>
    </location>
</feature>
<keyword evidence="16" id="KW-1185">Reference proteome</keyword>
<dbReference type="PROSITE" id="PS50020">
    <property type="entry name" value="WW_DOMAIN_2"/>
    <property type="match status" value="3"/>
</dbReference>
<dbReference type="OrthoDB" id="423283at2759"/>
<dbReference type="Gene3D" id="2.20.70.10">
    <property type="match status" value="2"/>
</dbReference>
<name>A0A0L0FRU8_9EUKA</name>
<evidence type="ECO:0000256" key="11">
    <source>
        <dbReference type="SAM" id="MobiDB-lite"/>
    </source>
</evidence>
<comment type="catalytic activity">
    <reaction evidence="1 8">
        <text>S-ubiquitinyl-[E2 ubiquitin-conjugating enzyme]-L-cysteine + [acceptor protein]-L-lysine = [E2 ubiquitin-conjugating enzyme]-L-cysteine + N(6)-ubiquitinyl-[acceptor protein]-L-lysine.</text>
        <dbReference type="EC" id="2.3.2.26"/>
    </reaction>
</comment>
<evidence type="ECO:0000256" key="2">
    <source>
        <dbReference type="ARBA" id="ARBA00004496"/>
    </source>
</evidence>
<dbReference type="eggNOG" id="KOG0940">
    <property type="taxonomic scope" value="Eukaryota"/>
</dbReference>
<dbReference type="GO" id="GO:0006511">
    <property type="term" value="P:ubiquitin-dependent protein catabolic process"/>
    <property type="evidence" value="ECO:0007669"/>
    <property type="project" value="InterPro"/>
</dbReference>
<dbReference type="Pfam" id="PF00168">
    <property type="entry name" value="C2"/>
    <property type="match status" value="1"/>
</dbReference>
<dbReference type="InterPro" id="IPR035983">
    <property type="entry name" value="Hect_E3_ubiquitin_ligase"/>
</dbReference>
<feature type="domain" description="WW" evidence="13">
    <location>
        <begin position="424"/>
        <end position="457"/>
    </location>
</feature>
<evidence type="ECO:0000313" key="16">
    <source>
        <dbReference type="Proteomes" id="UP000054560"/>
    </source>
</evidence>
<dbReference type="GO" id="GO:0005737">
    <property type="term" value="C:cytoplasm"/>
    <property type="evidence" value="ECO:0007669"/>
    <property type="project" value="UniProtKB-SubCell"/>
</dbReference>
<dbReference type="FunFam" id="3.90.1750.10:FF:000079">
    <property type="entry name" value="E3 ubiquitin-protein ligase"/>
    <property type="match status" value="1"/>
</dbReference>
<evidence type="ECO:0000256" key="5">
    <source>
        <dbReference type="ARBA" id="ARBA00022679"/>
    </source>
</evidence>
<dbReference type="FunFam" id="3.30.2160.10:FF:000001">
    <property type="entry name" value="E3 ubiquitin-protein ligase NEDD4-like"/>
    <property type="match status" value="1"/>
</dbReference>
<reference evidence="15 16" key="1">
    <citation type="submission" date="2011-02" db="EMBL/GenBank/DDBJ databases">
        <title>The Genome Sequence of Sphaeroforma arctica JP610.</title>
        <authorList>
            <consortium name="The Broad Institute Genome Sequencing Platform"/>
            <person name="Russ C."/>
            <person name="Cuomo C."/>
            <person name="Young S.K."/>
            <person name="Zeng Q."/>
            <person name="Gargeya S."/>
            <person name="Alvarado L."/>
            <person name="Berlin A."/>
            <person name="Chapman S.B."/>
            <person name="Chen Z."/>
            <person name="Freedman E."/>
            <person name="Gellesch M."/>
            <person name="Goldberg J."/>
            <person name="Griggs A."/>
            <person name="Gujja S."/>
            <person name="Heilman E."/>
            <person name="Heiman D."/>
            <person name="Howarth C."/>
            <person name="Mehta T."/>
            <person name="Neiman D."/>
            <person name="Pearson M."/>
            <person name="Roberts A."/>
            <person name="Saif S."/>
            <person name="Shea T."/>
            <person name="Shenoy N."/>
            <person name="Sisk P."/>
            <person name="Stolte C."/>
            <person name="Sykes S."/>
            <person name="White J."/>
            <person name="Yandava C."/>
            <person name="Burger G."/>
            <person name="Gray M.W."/>
            <person name="Holland P.W.H."/>
            <person name="King N."/>
            <person name="Lang F.B.F."/>
            <person name="Roger A.J."/>
            <person name="Ruiz-Trillo I."/>
            <person name="Haas B."/>
            <person name="Nusbaum C."/>
            <person name="Birren B."/>
        </authorList>
    </citation>
    <scope>NUCLEOTIDE SEQUENCE [LARGE SCALE GENOMIC DNA]</scope>
    <source>
        <strain evidence="15 16">JP610</strain>
    </source>
</reference>
<dbReference type="PROSITE" id="PS50237">
    <property type="entry name" value="HECT"/>
    <property type="match status" value="1"/>
</dbReference>
<dbReference type="InterPro" id="IPR035892">
    <property type="entry name" value="C2_domain_sf"/>
</dbReference>
<protein>
    <recommendedName>
        <fullName evidence="8">E3 ubiquitin-protein ligase</fullName>
        <ecNumber evidence="8">2.3.2.26</ecNumber>
    </recommendedName>
</protein>
<dbReference type="Pfam" id="PF00397">
    <property type="entry name" value="WW"/>
    <property type="match status" value="3"/>
</dbReference>
<evidence type="ECO:0000259" key="12">
    <source>
        <dbReference type="PROSITE" id="PS50004"/>
    </source>
</evidence>
<feature type="domain" description="WW" evidence="13">
    <location>
        <begin position="355"/>
        <end position="388"/>
    </location>
</feature>
<feature type="region of interest" description="Disordered" evidence="11">
    <location>
        <begin position="315"/>
        <end position="343"/>
    </location>
</feature>
<dbReference type="InterPro" id="IPR001202">
    <property type="entry name" value="WW_dom"/>
</dbReference>
<comment type="subcellular location">
    <subcellularLocation>
        <location evidence="2">Cytoplasm</location>
    </subcellularLocation>
</comment>
<evidence type="ECO:0000259" key="14">
    <source>
        <dbReference type="PROSITE" id="PS50237"/>
    </source>
</evidence>
<evidence type="ECO:0000256" key="7">
    <source>
        <dbReference type="ARBA" id="ARBA00022786"/>
    </source>
</evidence>
<feature type="compositionally biased region" description="Low complexity" evidence="11">
    <location>
        <begin position="318"/>
        <end position="337"/>
    </location>
</feature>
<dbReference type="Pfam" id="PF00632">
    <property type="entry name" value="HECT"/>
    <property type="match status" value="1"/>
</dbReference>
<dbReference type="FunFam" id="2.20.70.10:FF:000017">
    <property type="entry name" value="E3 ubiquitin-protein ligase"/>
    <property type="match status" value="2"/>
</dbReference>
<evidence type="ECO:0000256" key="1">
    <source>
        <dbReference type="ARBA" id="ARBA00000885"/>
    </source>
</evidence>
<dbReference type="GeneID" id="25908562"/>
<dbReference type="Gene3D" id="3.30.2410.10">
    <property type="entry name" value="Hect, E3 ligase catalytic domain"/>
    <property type="match status" value="1"/>
</dbReference>
<dbReference type="Gene3D" id="3.30.2160.10">
    <property type="entry name" value="Hect, E3 ligase catalytic domain"/>
    <property type="match status" value="1"/>
</dbReference>
<dbReference type="STRING" id="667725.A0A0L0FRU8"/>
<evidence type="ECO:0000259" key="13">
    <source>
        <dbReference type="PROSITE" id="PS50020"/>
    </source>
</evidence>
<dbReference type="UniPathway" id="UPA00143"/>
<comment type="pathway">
    <text evidence="3 8">Protein modification; protein ubiquitination.</text>
</comment>
<dbReference type="CDD" id="cd00201">
    <property type="entry name" value="WW"/>
    <property type="match status" value="3"/>
</dbReference>
<feature type="active site" description="Glycyl thioester intermediate" evidence="9 10">
    <location>
        <position position="815"/>
    </location>
</feature>
<dbReference type="RefSeq" id="XP_014153449.1">
    <property type="nucleotide sequence ID" value="XM_014297974.1"/>
</dbReference>
<dbReference type="InterPro" id="IPR050409">
    <property type="entry name" value="E3_ubiq-protein_ligase"/>
</dbReference>
<gene>
    <name evidence="15" type="ORF">SARC_08058</name>
</gene>
<keyword evidence="6" id="KW-0677">Repeat</keyword>
<dbReference type="EC" id="2.3.2.26" evidence="8"/>
<keyword evidence="4" id="KW-0963">Cytoplasm</keyword>
<feature type="domain" description="HECT" evidence="14">
    <location>
        <begin position="513"/>
        <end position="847"/>
    </location>
</feature>
<evidence type="ECO:0000313" key="15">
    <source>
        <dbReference type="EMBL" id="KNC79547.1"/>
    </source>
</evidence>
<evidence type="ECO:0000256" key="8">
    <source>
        <dbReference type="PIRNR" id="PIRNR001569"/>
    </source>
</evidence>
<dbReference type="PANTHER" id="PTHR11254:SF440">
    <property type="entry name" value="E3 UBIQUITIN-PROTEIN LIGASE NEDD-4"/>
    <property type="match status" value="1"/>
</dbReference>
<feature type="region of interest" description="Disordered" evidence="11">
    <location>
        <begin position="150"/>
        <end position="303"/>
    </location>
</feature>
<dbReference type="PROSITE" id="PS01159">
    <property type="entry name" value="WW_DOMAIN_1"/>
    <property type="match status" value="2"/>
</dbReference>
<dbReference type="AlphaFoldDB" id="A0A0L0FRU8"/>
<dbReference type="FunFam" id="3.30.2410.10:FF:000002">
    <property type="entry name" value="E3 ubiquitin-protein ligase HECW2"/>
    <property type="match status" value="1"/>
</dbReference>
<feature type="compositionally biased region" description="Polar residues" evidence="11">
    <location>
        <begin position="163"/>
        <end position="172"/>
    </location>
</feature>
<dbReference type="Gene3D" id="3.90.1750.10">
    <property type="entry name" value="Hect, E3 ligase catalytic domains"/>
    <property type="match status" value="1"/>
</dbReference>
<dbReference type="InterPro" id="IPR000569">
    <property type="entry name" value="HECT_dom"/>
</dbReference>
<feature type="region of interest" description="Disordered" evidence="11">
    <location>
        <begin position="378"/>
        <end position="432"/>
    </location>
</feature>
<dbReference type="PIRSF" id="PIRSF001569">
    <property type="entry name" value="E3_ub_ligase_SMURF1"/>
    <property type="match status" value="1"/>
</dbReference>
<dbReference type="InterPro" id="IPR024928">
    <property type="entry name" value="E3_ub_ligase_SMURF1"/>
</dbReference>
<evidence type="ECO:0000256" key="4">
    <source>
        <dbReference type="ARBA" id="ARBA00022490"/>
    </source>
</evidence>